<evidence type="ECO:0000256" key="5">
    <source>
        <dbReference type="ARBA" id="ARBA00022856"/>
    </source>
</evidence>
<evidence type="ECO:0000256" key="6">
    <source>
        <dbReference type="ARBA" id="ARBA00022927"/>
    </source>
</evidence>
<evidence type="ECO:0000313" key="11">
    <source>
        <dbReference type="EMBL" id="KNF04574.1"/>
    </source>
</evidence>
<feature type="region of interest" description="Disordered" evidence="9">
    <location>
        <begin position="1"/>
        <end position="30"/>
    </location>
</feature>
<feature type="transmembrane region" description="Helical" evidence="10">
    <location>
        <begin position="397"/>
        <end position="419"/>
    </location>
</feature>
<keyword evidence="6" id="KW-0653">Protein transport</keyword>
<organism evidence="11 12">
    <name type="scientific">Puccinia striiformis f. sp. tritici PST-78</name>
    <dbReference type="NCBI Taxonomy" id="1165861"/>
    <lineage>
        <taxon>Eukaryota</taxon>
        <taxon>Fungi</taxon>
        <taxon>Dikarya</taxon>
        <taxon>Basidiomycota</taxon>
        <taxon>Pucciniomycotina</taxon>
        <taxon>Pucciniomycetes</taxon>
        <taxon>Pucciniales</taxon>
        <taxon>Pucciniaceae</taxon>
        <taxon>Puccinia</taxon>
    </lineage>
</organism>
<feature type="transmembrane region" description="Helical" evidence="10">
    <location>
        <begin position="167"/>
        <end position="187"/>
    </location>
</feature>
<proteinExistence type="inferred from homology"/>
<keyword evidence="5" id="KW-0571">Peptide transport</keyword>
<dbReference type="GO" id="GO:0035673">
    <property type="term" value="F:oligopeptide transmembrane transporter activity"/>
    <property type="evidence" value="ECO:0007669"/>
    <property type="project" value="InterPro"/>
</dbReference>
<evidence type="ECO:0000256" key="10">
    <source>
        <dbReference type="SAM" id="Phobius"/>
    </source>
</evidence>
<feature type="transmembrane region" description="Helical" evidence="10">
    <location>
        <begin position="274"/>
        <end position="293"/>
    </location>
</feature>
<evidence type="ECO:0000256" key="1">
    <source>
        <dbReference type="ARBA" id="ARBA00004141"/>
    </source>
</evidence>
<dbReference type="GO" id="GO:0016020">
    <property type="term" value="C:membrane"/>
    <property type="evidence" value="ECO:0007669"/>
    <property type="project" value="UniProtKB-SubCell"/>
</dbReference>
<keyword evidence="7 10" id="KW-1133">Transmembrane helix</keyword>
<dbReference type="AlphaFoldDB" id="A0A0L0VZ53"/>
<dbReference type="Proteomes" id="UP000054564">
    <property type="component" value="Unassembled WGS sequence"/>
</dbReference>
<comment type="similarity">
    <text evidence="2">Belongs to the oligopeptide OPT transporter family.</text>
</comment>
<gene>
    <name evidence="11" type="ORF">PSTG_02484</name>
</gene>
<keyword evidence="8 10" id="KW-0472">Membrane</keyword>
<evidence type="ECO:0000256" key="8">
    <source>
        <dbReference type="ARBA" id="ARBA00023136"/>
    </source>
</evidence>
<dbReference type="InterPro" id="IPR004648">
    <property type="entry name" value="Oligpept_transpt"/>
</dbReference>
<feature type="transmembrane region" description="Helical" evidence="10">
    <location>
        <begin position="140"/>
        <end position="161"/>
    </location>
</feature>
<dbReference type="GO" id="GO:0015031">
    <property type="term" value="P:protein transport"/>
    <property type="evidence" value="ECO:0007669"/>
    <property type="project" value="UniProtKB-KW"/>
</dbReference>
<comment type="caution">
    <text evidence="11">The sequence shown here is derived from an EMBL/GenBank/DDBJ whole genome shotgun (WGS) entry which is preliminary data.</text>
</comment>
<evidence type="ECO:0000256" key="3">
    <source>
        <dbReference type="ARBA" id="ARBA00022448"/>
    </source>
</evidence>
<evidence type="ECO:0008006" key="13">
    <source>
        <dbReference type="Google" id="ProtNLM"/>
    </source>
</evidence>
<name>A0A0L0VZ53_9BASI</name>
<feature type="transmembrane region" description="Helical" evidence="10">
    <location>
        <begin position="609"/>
        <end position="635"/>
    </location>
</feature>
<keyword evidence="4 10" id="KW-0812">Transmembrane</keyword>
<feature type="transmembrane region" description="Helical" evidence="10">
    <location>
        <begin position="459"/>
        <end position="481"/>
    </location>
</feature>
<evidence type="ECO:0000256" key="7">
    <source>
        <dbReference type="ARBA" id="ARBA00022989"/>
    </source>
</evidence>
<evidence type="ECO:0000313" key="12">
    <source>
        <dbReference type="Proteomes" id="UP000054564"/>
    </source>
</evidence>
<dbReference type="OrthoDB" id="9986677at2759"/>
<reference evidence="12" key="1">
    <citation type="submission" date="2014-03" db="EMBL/GenBank/DDBJ databases">
        <title>The Genome Sequence of Puccinia striiformis f. sp. tritici PST-78.</title>
        <authorList>
            <consortium name="The Broad Institute Genome Sequencing Platform"/>
            <person name="Cuomo C."/>
            <person name="Hulbert S."/>
            <person name="Chen X."/>
            <person name="Walker B."/>
            <person name="Young S.K."/>
            <person name="Zeng Q."/>
            <person name="Gargeya S."/>
            <person name="Fitzgerald M."/>
            <person name="Haas B."/>
            <person name="Abouelleil A."/>
            <person name="Alvarado L."/>
            <person name="Arachchi H.M."/>
            <person name="Berlin A.M."/>
            <person name="Chapman S.B."/>
            <person name="Goldberg J."/>
            <person name="Griggs A."/>
            <person name="Gujja S."/>
            <person name="Hansen M."/>
            <person name="Howarth C."/>
            <person name="Imamovic A."/>
            <person name="Larimer J."/>
            <person name="McCowan C."/>
            <person name="Montmayeur A."/>
            <person name="Murphy C."/>
            <person name="Neiman D."/>
            <person name="Pearson M."/>
            <person name="Priest M."/>
            <person name="Roberts A."/>
            <person name="Saif S."/>
            <person name="Shea T."/>
            <person name="Sisk P."/>
            <person name="Sykes S."/>
            <person name="Wortman J."/>
            <person name="Nusbaum C."/>
            <person name="Birren B."/>
        </authorList>
    </citation>
    <scope>NUCLEOTIDE SEQUENCE [LARGE SCALE GENOMIC DNA]</scope>
    <source>
        <strain evidence="12">race PST-78</strain>
    </source>
</reference>
<feature type="transmembrane region" description="Helical" evidence="10">
    <location>
        <begin position="346"/>
        <end position="367"/>
    </location>
</feature>
<feature type="transmembrane region" description="Helical" evidence="10">
    <location>
        <begin position="199"/>
        <end position="217"/>
    </location>
</feature>
<evidence type="ECO:0000256" key="4">
    <source>
        <dbReference type="ARBA" id="ARBA00022692"/>
    </source>
</evidence>
<keyword evidence="3" id="KW-0813">Transport</keyword>
<feature type="transmembrane region" description="Helical" evidence="10">
    <location>
        <begin position="577"/>
        <end position="597"/>
    </location>
</feature>
<comment type="subcellular location">
    <subcellularLocation>
        <location evidence="1">Membrane</location>
        <topology evidence="1">Multi-pass membrane protein</topology>
    </subcellularLocation>
</comment>
<sequence>MGTSKGLSKNEDRESDLNPENNQDALEEKKQASEDSLPIITLRSVLVGVIISAFGATCAQIFIFKPIVLHVHSLFIQLACLSTGKLLARIPGPKRWNHGPFNIKETTFSSIMACSASAGAITSVEMIGARALLFNKNPEFFVSLLVMLSSQLIGYGISGLLRPLLVYPSKMVFPSVLPSVVLFNSMYSKTHESRKQISFFKKALLGIGLYEILPIYMAPALQAVSPWCLTLPKKVEIAQLFGGSTVGEGLGFLSFSLDWTIIGAHGPLYTPLDAQWNLLIAHIGAIFVFSAAYKHNWLGGGSLPFISFELLDHNGNSYNTSAIINPDGTENAEAVEKLGLPFFSTAYIIGKACMCLATAAAFTAAILQNWRTIKDLITRNQVETDPHRLTCRKFKDFPMWAFVVLLIVSIALAFIASYLNQSGLSALGLTSAILISALLSLASGFFYGTTGLRLHTSPVVQMLGGLLFPGNAVGTMWFTTFGSSTASQSTLMLKELKLGQYMHLSSFSIVVGQLIGTVVGVLINFVVFLSILSSEREALLKPEGNSAFSGMHLTSFEAQSITWGIFGKRLYGAGKRYAFVPYSLLVGFLLPIPFYLLQKYYPKMALSKINVALIAGTFYVSIQGLTSGATMKLLIGFASQFYMKRYHKSWYDNYNYILSAALDGGTQMAILLCTFLFQGGAGLTILFPNYFLNPAQGTRDYCYSSDQ</sequence>
<feature type="transmembrane region" description="Helical" evidence="10">
    <location>
        <begin position="656"/>
        <end position="677"/>
    </location>
</feature>
<dbReference type="Pfam" id="PF03169">
    <property type="entry name" value="OPT"/>
    <property type="match status" value="1"/>
</dbReference>
<feature type="transmembrane region" description="Helical" evidence="10">
    <location>
        <begin position="501"/>
        <end position="532"/>
    </location>
</feature>
<dbReference type="EMBL" id="AJIL01000012">
    <property type="protein sequence ID" value="KNF04574.1"/>
    <property type="molecule type" value="Genomic_DNA"/>
</dbReference>
<keyword evidence="12" id="KW-1185">Reference proteome</keyword>
<feature type="transmembrane region" description="Helical" evidence="10">
    <location>
        <begin position="425"/>
        <end position="447"/>
    </location>
</feature>
<evidence type="ECO:0000256" key="9">
    <source>
        <dbReference type="SAM" id="MobiDB-lite"/>
    </source>
</evidence>
<accession>A0A0L0VZ53</accession>
<dbReference type="PANTHER" id="PTHR22601">
    <property type="entry name" value="ISP4 LIKE PROTEIN"/>
    <property type="match status" value="1"/>
</dbReference>
<evidence type="ECO:0000256" key="2">
    <source>
        <dbReference type="ARBA" id="ARBA00008807"/>
    </source>
</evidence>
<feature type="transmembrane region" description="Helical" evidence="10">
    <location>
        <begin position="40"/>
        <end position="63"/>
    </location>
</feature>
<feature type="transmembrane region" description="Helical" evidence="10">
    <location>
        <begin position="237"/>
        <end position="262"/>
    </location>
</feature>
<dbReference type="NCBIfam" id="TIGR00728">
    <property type="entry name" value="OPT_sfam"/>
    <property type="match status" value="1"/>
</dbReference>
<dbReference type="InterPro" id="IPR004813">
    <property type="entry name" value="OPT"/>
</dbReference>
<protein>
    <recommendedName>
        <fullName evidence="13">OPT family small oligopeptide transporter</fullName>
    </recommendedName>
</protein>